<evidence type="ECO:0000313" key="1">
    <source>
        <dbReference type="EMBL" id="KKI51514.1"/>
    </source>
</evidence>
<reference evidence="1 2" key="1">
    <citation type="submission" date="2015-04" db="EMBL/GenBank/DDBJ databases">
        <title>Draft genome sequence of bacteremic isolate Catabacter hongkongensis type strain HKU16T.</title>
        <authorList>
            <person name="Lau S.K."/>
            <person name="Teng J.L."/>
            <person name="Huang Y."/>
            <person name="Curreem S.O."/>
            <person name="Tsui S.K."/>
            <person name="Woo P.C."/>
        </authorList>
    </citation>
    <scope>NUCLEOTIDE SEQUENCE [LARGE SCALE GENOMIC DNA]</scope>
    <source>
        <strain evidence="1 2">HKU16</strain>
    </source>
</reference>
<protein>
    <submittedName>
        <fullName evidence="1">Uncharacterized protein</fullName>
    </submittedName>
</protein>
<dbReference type="EMBL" id="LAYJ01000076">
    <property type="protein sequence ID" value="KKI51514.1"/>
    <property type="molecule type" value="Genomic_DNA"/>
</dbReference>
<proteinExistence type="predicted"/>
<name>A0A0M2NG66_9FIRM</name>
<dbReference type="AlphaFoldDB" id="A0A0M2NG66"/>
<dbReference type="Proteomes" id="UP000034076">
    <property type="component" value="Unassembled WGS sequence"/>
</dbReference>
<evidence type="ECO:0000313" key="2">
    <source>
        <dbReference type="Proteomes" id="UP000034076"/>
    </source>
</evidence>
<organism evidence="1 2">
    <name type="scientific">Christensenella hongkongensis</name>
    <dbReference type="NCBI Taxonomy" id="270498"/>
    <lineage>
        <taxon>Bacteria</taxon>
        <taxon>Bacillati</taxon>
        <taxon>Bacillota</taxon>
        <taxon>Clostridia</taxon>
        <taxon>Christensenellales</taxon>
        <taxon>Christensenellaceae</taxon>
        <taxon>Christensenella</taxon>
    </lineage>
</organism>
<dbReference type="STRING" id="270498.CHK_1006"/>
<accession>A0A0M2NG66</accession>
<comment type="caution">
    <text evidence="1">The sequence shown here is derived from an EMBL/GenBank/DDBJ whole genome shotgun (WGS) entry which is preliminary data.</text>
</comment>
<gene>
    <name evidence="1" type="ORF">CHK_1006</name>
</gene>
<sequence length="43" mass="4943">MAAHVKGAVKAKSRKYKEVCKIKAGTIRLFVFEKCLYPLKWCV</sequence>
<keyword evidence="2" id="KW-1185">Reference proteome</keyword>